<reference evidence="2" key="2">
    <citation type="submission" date="2018-05" db="EMBL/GenBank/DDBJ databases">
        <title>OgluRS3 (Oryza glumaepatula Reference Sequence Version 3).</title>
        <authorList>
            <person name="Zhang J."/>
            <person name="Kudrna D."/>
            <person name="Lee S."/>
            <person name="Talag J."/>
            <person name="Welchert J."/>
            <person name="Wing R.A."/>
        </authorList>
    </citation>
    <scope>NUCLEOTIDE SEQUENCE [LARGE SCALE GENOMIC DNA]</scope>
</reference>
<dbReference type="HOGENOM" id="CLU_145682_0_0_1"/>
<protein>
    <submittedName>
        <fullName evidence="2">Uncharacterized protein</fullName>
    </submittedName>
</protein>
<keyword evidence="3" id="KW-1185">Reference proteome</keyword>
<accession>A0A0D9YWZ1</accession>
<feature type="region of interest" description="Disordered" evidence="1">
    <location>
        <begin position="121"/>
        <end position="151"/>
    </location>
</feature>
<organism evidence="2">
    <name type="scientific">Oryza glumipatula</name>
    <dbReference type="NCBI Taxonomy" id="40148"/>
    <lineage>
        <taxon>Eukaryota</taxon>
        <taxon>Viridiplantae</taxon>
        <taxon>Streptophyta</taxon>
        <taxon>Embryophyta</taxon>
        <taxon>Tracheophyta</taxon>
        <taxon>Spermatophyta</taxon>
        <taxon>Magnoliopsida</taxon>
        <taxon>Liliopsida</taxon>
        <taxon>Poales</taxon>
        <taxon>Poaceae</taxon>
        <taxon>BOP clade</taxon>
        <taxon>Oryzoideae</taxon>
        <taxon>Oryzeae</taxon>
        <taxon>Oryzinae</taxon>
        <taxon>Oryza</taxon>
    </lineage>
</organism>
<feature type="region of interest" description="Disordered" evidence="1">
    <location>
        <begin position="85"/>
        <end position="107"/>
    </location>
</feature>
<evidence type="ECO:0000313" key="3">
    <source>
        <dbReference type="Proteomes" id="UP000026961"/>
    </source>
</evidence>
<dbReference type="EnsemblPlants" id="OGLUM02G29810.1">
    <property type="protein sequence ID" value="OGLUM02G29810.1"/>
    <property type="gene ID" value="OGLUM02G29810"/>
</dbReference>
<feature type="compositionally biased region" description="Low complexity" evidence="1">
    <location>
        <begin position="90"/>
        <end position="107"/>
    </location>
</feature>
<name>A0A0D9YWZ1_9ORYZ</name>
<reference evidence="2" key="1">
    <citation type="submission" date="2015-04" db="UniProtKB">
        <authorList>
            <consortium name="EnsemblPlants"/>
        </authorList>
    </citation>
    <scope>IDENTIFICATION</scope>
</reference>
<dbReference type="Gramene" id="OGLUM02G29810.1">
    <property type="protein sequence ID" value="OGLUM02G29810.1"/>
    <property type="gene ID" value="OGLUM02G29810"/>
</dbReference>
<dbReference type="AlphaFoldDB" id="A0A0D9YWZ1"/>
<evidence type="ECO:0000256" key="1">
    <source>
        <dbReference type="SAM" id="MobiDB-lite"/>
    </source>
</evidence>
<evidence type="ECO:0000313" key="2">
    <source>
        <dbReference type="EnsemblPlants" id="OGLUM02G29810.1"/>
    </source>
</evidence>
<proteinExistence type="predicted"/>
<sequence length="151" mass="15668">MEAKVATVTRPLPSLFMVRTADGVPHGLLHAGLAEDVPGVAGVIHRPPRPDEEADGGLGTGVADAGPEHLLRDLRFRIPRLDPARISRNASARGESSSPSSRPFSVAALIGDKRGAALTDDMEIAFPESETSAGGGRRVALSRGSDKDNGG</sequence>
<dbReference type="Proteomes" id="UP000026961">
    <property type="component" value="Chromosome 2"/>
</dbReference>